<name>A0A813JIY7_POLGL</name>
<feature type="transmembrane region" description="Helical" evidence="7">
    <location>
        <begin position="163"/>
        <end position="181"/>
    </location>
</feature>
<dbReference type="Proteomes" id="UP000626109">
    <property type="component" value="Unassembled WGS sequence"/>
</dbReference>
<evidence type="ECO:0000313" key="9">
    <source>
        <dbReference type="Proteomes" id="UP000626109"/>
    </source>
</evidence>
<evidence type="ECO:0000256" key="2">
    <source>
        <dbReference type="ARBA" id="ARBA00007931"/>
    </source>
</evidence>
<evidence type="ECO:0000256" key="5">
    <source>
        <dbReference type="ARBA" id="ARBA00022833"/>
    </source>
</evidence>
<accession>A0A813JIY7</accession>
<comment type="caution">
    <text evidence="8">The sequence shown here is derived from an EMBL/GenBank/DDBJ whole genome shotgun (WGS) entry which is preliminary data.</text>
</comment>
<comment type="cofactor">
    <cofactor evidence="1">
        <name>Zn(2+)</name>
        <dbReference type="ChEBI" id="CHEBI:29105"/>
    </cofactor>
</comment>
<feature type="transmembrane region" description="Helical" evidence="7">
    <location>
        <begin position="12"/>
        <end position="34"/>
    </location>
</feature>
<sequence>MVDRFGPFPLEYRVFDACGIPVYVHAFLIAYFAWQLTEQEAAVKSSGASGLPDYSKASLIALMCLLGFLVLFLTVLVHELGHCAGAKLVGGKVERILLWPLGGLAFCSSGGGPKGDLLVALAGPITHAPQYVAWMALYKVVVRSPESFGSWAPTMEGLCAQAMSLQIILVVFNLLVPIYPLDCSKVIISLCRICGASARTAALFMCFLSLLVIMVLFASMFRVLSLPYLSFGWSPMNMMIVLWMGLQSYQLYSHVSAQTERQHPLLAQMSEGDYEPVPTRDPHDR</sequence>
<dbReference type="PANTHER" id="PTHR39188:SF3">
    <property type="entry name" value="STAGE IV SPORULATION PROTEIN FB"/>
    <property type="match status" value="1"/>
</dbReference>
<keyword evidence="7" id="KW-1133">Transmembrane helix</keyword>
<organism evidence="8 9">
    <name type="scientific">Polarella glacialis</name>
    <name type="common">Dinoflagellate</name>
    <dbReference type="NCBI Taxonomy" id="89957"/>
    <lineage>
        <taxon>Eukaryota</taxon>
        <taxon>Sar</taxon>
        <taxon>Alveolata</taxon>
        <taxon>Dinophyceae</taxon>
        <taxon>Suessiales</taxon>
        <taxon>Suessiaceae</taxon>
        <taxon>Polarella</taxon>
    </lineage>
</organism>
<keyword evidence="7" id="KW-0812">Transmembrane</keyword>
<evidence type="ECO:0008006" key="10">
    <source>
        <dbReference type="Google" id="ProtNLM"/>
    </source>
</evidence>
<evidence type="ECO:0000256" key="1">
    <source>
        <dbReference type="ARBA" id="ARBA00001947"/>
    </source>
</evidence>
<evidence type="ECO:0000256" key="4">
    <source>
        <dbReference type="ARBA" id="ARBA00022801"/>
    </source>
</evidence>
<dbReference type="GO" id="GO:0008237">
    <property type="term" value="F:metallopeptidase activity"/>
    <property type="evidence" value="ECO:0007669"/>
    <property type="project" value="UniProtKB-KW"/>
</dbReference>
<keyword evidence="5" id="KW-0862">Zinc</keyword>
<dbReference type="EMBL" id="CAJNNW010025684">
    <property type="protein sequence ID" value="CAE8678398.1"/>
    <property type="molecule type" value="Genomic_DNA"/>
</dbReference>
<gene>
    <name evidence="8" type="ORF">PGLA2088_LOCUS20785</name>
</gene>
<feature type="transmembrane region" description="Helical" evidence="7">
    <location>
        <begin position="54"/>
        <end position="76"/>
    </location>
</feature>
<evidence type="ECO:0000313" key="8">
    <source>
        <dbReference type="EMBL" id="CAE8678398.1"/>
    </source>
</evidence>
<proteinExistence type="inferred from homology"/>
<feature type="transmembrane region" description="Helical" evidence="7">
    <location>
        <begin position="227"/>
        <end position="246"/>
    </location>
</feature>
<evidence type="ECO:0000256" key="6">
    <source>
        <dbReference type="ARBA" id="ARBA00023049"/>
    </source>
</evidence>
<dbReference type="AlphaFoldDB" id="A0A813JIY7"/>
<evidence type="ECO:0000256" key="7">
    <source>
        <dbReference type="SAM" id="Phobius"/>
    </source>
</evidence>
<dbReference type="GO" id="GO:0006508">
    <property type="term" value="P:proteolysis"/>
    <property type="evidence" value="ECO:0007669"/>
    <property type="project" value="UniProtKB-KW"/>
</dbReference>
<feature type="transmembrane region" description="Helical" evidence="7">
    <location>
        <begin position="201"/>
        <end position="221"/>
    </location>
</feature>
<keyword evidence="3" id="KW-0645">Protease</keyword>
<evidence type="ECO:0000256" key="3">
    <source>
        <dbReference type="ARBA" id="ARBA00022670"/>
    </source>
</evidence>
<keyword evidence="4" id="KW-0378">Hydrolase</keyword>
<reference evidence="8" key="1">
    <citation type="submission" date="2021-02" db="EMBL/GenBank/DDBJ databases">
        <authorList>
            <person name="Dougan E. K."/>
            <person name="Rhodes N."/>
            <person name="Thang M."/>
            <person name="Chan C."/>
        </authorList>
    </citation>
    <scope>NUCLEOTIDE SEQUENCE</scope>
</reference>
<dbReference type="InterPro" id="IPR049500">
    <property type="entry name" value="Peptidase_M50B-like"/>
</dbReference>
<dbReference type="Pfam" id="PF13398">
    <property type="entry name" value="Peptidase_M50B"/>
    <property type="match status" value="1"/>
</dbReference>
<comment type="similarity">
    <text evidence="2">Belongs to the peptidase M50B family.</text>
</comment>
<keyword evidence="6" id="KW-0482">Metalloprotease</keyword>
<dbReference type="PANTHER" id="PTHR39188">
    <property type="entry name" value="MEMBRANE-ASSOCIATED ZINC METALLOPROTEASE M50B"/>
    <property type="match status" value="1"/>
</dbReference>
<protein>
    <recommendedName>
        <fullName evidence="10">Endopeptidase S2P</fullName>
    </recommendedName>
</protein>
<keyword evidence="7" id="KW-0472">Membrane</keyword>